<proteinExistence type="predicted"/>
<evidence type="ECO:0000313" key="2">
    <source>
        <dbReference type="EMBL" id="TWU55257.1"/>
    </source>
</evidence>
<dbReference type="Gene3D" id="3.40.50.720">
    <property type="entry name" value="NAD(P)-binding Rossmann-like Domain"/>
    <property type="match status" value="1"/>
</dbReference>
<dbReference type="GO" id="GO:0016829">
    <property type="term" value="F:lyase activity"/>
    <property type="evidence" value="ECO:0007669"/>
    <property type="project" value="UniProtKB-KW"/>
</dbReference>
<evidence type="ECO:0000313" key="3">
    <source>
        <dbReference type="Proteomes" id="UP000317977"/>
    </source>
</evidence>
<protein>
    <submittedName>
        <fullName evidence="2">UDP-N-acetylglucosamine 4,6-dehydratase (Inverting)</fullName>
        <ecNumber evidence="2">4.2.1.115</ecNumber>
    </submittedName>
</protein>
<dbReference type="RefSeq" id="WP_146533479.1">
    <property type="nucleotide sequence ID" value="NZ_SJPX01000002.1"/>
</dbReference>
<keyword evidence="3" id="KW-1185">Reference proteome</keyword>
<dbReference type="GO" id="GO:0005737">
    <property type="term" value="C:cytoplasm"/>
    <property type="evidence" value="ECO:0007669"/>
    <property type="project" value="TreeGrafter"/>
</dbReference>
<feature type="domain" description="NAD-dependent epimerase/dehydratase" evidence="1">
    <location>
        <begin position="4"/>
        <end position="226"/>
    </location>
</feature>
<keyword evidence="2" id="KW-0456">Lyase</keyword>
<dbReference type="InterPro" id="IPR001509">
    <property type="entry name" value="Epimerase_deHydtase"/>
</dbReference>
<sequence>MAHALITGGTGFIGRNLVKLLIQRGDDVTCLVRSKSSLDSLEWASSAGKSPRLVFGDVTDRLSVRAAVQDVDVVYHLAGVTKAFRKSALLPVNQSGVEHVAEACSAQSGKTTLVLVSSLAAAGPSVDGKPKVESDRWNPVSNYGLSKLAGEIAARRYAGEVPTTIVRPPIVMGEGDSDGLESFKSISNWGVHLSPGMNPENNHVSLIDAKDLATALTLVAEKGERVGSKGADTSAGVYFAAADEMPTYSELGRMIGRAVGRPNAVVVQIPHALVWAVAGISDIAGRIRRRPNILNWDKAREAVSGSWTCSAEKLRRDTGFEPAQPMSLRLRQTAEWYFCNGWLTASPIIPIPRRPTSLEQIGKAGHKKLSDS</sequence>
<dbReference type="EMBL" id="SJPX01000002">
    <property type="protein sequence ID" value="TWU55257.1"/>
    <property type="molecule type" value="Genomic_DNA"/>
</dbReference>
<evidence type="ECO:0000259" key="1">
    <source>
        <dbReference type="Pfam" id="PF01370"/>
    </source>
</evidence>
<dbReference type="Proteomes" id="UP000317977">
    <property type="component" value="Unassembled WGS sequence"/>
</dbReference>
<dbReference type="OrthoDB" id="9811743at2"/>
<reference evidence="2 3" key="1">
    <citation type="submission" date="2019-02" db="EMBL/GenBank/DDBJ databases">
        <title>Deep-cultivation of Planctomycetes and their phenomic and genomic characterization uncovers novel biology.</title>
        <authorList>
            <person name="Wiegand S."/>
            <person name="Jogler M."/>
            <person name="Boedeker C."/>
            <person name="Pinto D."/>
            <person name="Vollmers J."/>
            <person name="Rivas-Marin E."/>
            <person name="Kohn T."/>
            <person name="Peeters S.H."/>
            <person name="Heuer A."/>
            <person name="Rast P."/>
            <person name="Oberbeckmann S."/>
            <person name="Bunk B."/>
            <person name="Jeske O."/>
            <person name="Meyerdierks A."/>
            <person name="Storesund J.E."/>
            <person name="Kallscheuer N."/>
            <person name="Luecker S."/>
            <person name="Lage O.M."/>
            <person name="Pohl T."/>
            <person name="Merkel B.J."/>
            <person name="Hornburger P."/>
            <person name="Mueller R.-W."/>
            <person name="Bruemmer F."/>
            <person name="Labrenz M."/>
            <person name="Spormann A.M."/>
            <person name="Op Den Camp H."/>
            <person name="Overmann J."/>
            <person name="Amann R."/>
            <person name="Jetten M.S.M."/>
            <person name="Mascher T."/>
            <person name="Medema M.H."/>
            <person name="Devos D.P."/>
            <person name="Kaster A.-K."/>
            <person name="Ovreas L."/>
            <person name="Rohde M."/>
            <person name="Galperin M.Y."/>
            <person name="Jogler C."/>
        </authorList>
    </citation>
    <scope>NUCLEOTIDE SEQUENCE [LARGE SCALE GENOMIC DNA]</scope>
    <source>
        <strain evidence="2 3">Poly59</strain>
    </source>
</reference>
<dbReference type="Pfam" id="PF01370">
    <property type="entry name" value="Epimerase"/>
    <property type="match status" value="1"/>
</dbReference>
<comment type="caution">
    <text evidence="2">The sequence shown here is derived from an EMBL/GenBank/DDBJ whole genome shotgun (WGS) entry which is preliminary data.</text>
</comment>
<dbReference type="GO" id="GO:0004029">
    <property type="term" value="F:aldehyde dehydrogenase (NAD+) activity"/>
    <property type="evidence" value="ECO:0007669"/>
    <property type="project" value="TreeGrafter"/>
</dbReference>
<dbReference type="InterPro" id="IPR036291">
    <property type="entry name" value="NAD(P)-bd_dom_sf"/>
</dbReference>
<name>A0A5C6F480_9BACT</name>
<dbReference type="PANTHER" id="PTHR48079">
    <property type="entry name" value="PROTEIN YEEZ"/>
    <property type="match status" value="1"/>
</dbReference>
<dbReference type="InterPro" id="IPR051783">
    <property type="entry name" value="NAD(P)-dependent_oxidoreduct"/>
</dbReference>
<dbReference type="SUPFAM" id="SSF51735">
    <property type="entry name" value="NAD(P)-binding Rossmann-fold domains"/>
    <property type="match status" value="1"/>
</dbReference>
<gene>
    <name evidence="2" type="primary">pseB</name>
    <name evidence="2" type="ORF">Poly59_15540</name>
</gene>
<organism evidence="2 3">
    <name type="scientific">Rubripirellula reticaptiva</name>
    <dbReference type="NCBI Taxonomy" id="2528013"/>
    <lineage>
        <taxon>Bacteria</taxon>
        <taxon>Pseudomonadati</taxon>
        <taxon>Planctomycetota</taxon>
        <taxon>Planctomycetia</taxon>
        <taxon>Pirellulales</taxon>
        <taxon>Pirellulaceae</taxon>
        <taxon>Rubripirellula</taxon>
    </lineage>
</organism>
<dbReference type="PANTHER" id="PTHR48079:SF6">
    <property type="entry name" value="NAD(P)-BINDING DOMAIN-CONTAINING PROTEIN-RELATED"/>
    <property type="match status" value="1"/>
</dbReference>
<dbReference type="AlphaFoldDB" id="A0A5C6F480"/>
<dbReference type="EC" id="4.2.1.115" evidence="2"/>
<accession>A0A5C6F480</accession>